<dbReference type="InterPro" id="IPR002347">
    <property type="entry name" value="SDR_fam"/>
</dbReference>
<dbReference type="EMBL" id="SOFL01000012">
    <property type="protein sequence ID" value="TFC04736.1"/>
    <property type="molecule type" value="Genomic_DNA"/>
</dbReference>
<dbReference type="Gene3D" id="3.40.50.720">
    <property type="entry name" value="NAD(P)-binding Rossmann-like Domain"/>
    <property type="match status" value="2"/>
</dbReference>
<sequence>MHGRTALVTGVSRRKGIGYAVAVRLAELGASVFVQHFAPHDDEQLWGGDDLDAVRAGIRSALTEGAVFGDVSAALAGPDAAAAVVRAAVGPTGRVDILVASHARSGGEGSIFDMTAEMLDGHWQVNARATLLLTRAFAEQFGDAGLTPTVASELLSRGITLNTVNPGPVNTGYLDPETTDRPLDGMLEYLRTIPFGRFGEPTDPARLIGWLVGGFSLAN</sequence>
<dbReference type="CDD" id="cd05233">
    <property type="entry name" value="SDR_c"/>
    <property type="match status" value="1"/>
</dbReference>
<organism evidence="3 4">
    <name type="scientific">Cryobacterium adonitolivorans</name>
    <dbReference type="NCBI Taxonomy" id="1259189"/>
    <lineage>
        <taxon>Bacteria</taxon>
        <taxon>Bacillati</taxon>
        <taxon>Actinomycetota</taxon>
        <taxon>Actinomycetes</taxon>
        <taxon>Micrococcales</taxon>
        <taxon>Microbacteriaceae</taxon>
        <taxon>Cryobacterium</taxon>
    </lineage>
</organism>
<dbReference type="PANTHER" id="PTHR48107">
    <property type="entry name" value="NADPH-DEPENDENT ALDEHYDE REDUCTASE-LIKE PROTEIN, CHLOROPLASTIC-RELATED"/>
    <property type="match status" value="1"/>
</dbReference>
<keyword evidence="2" id="KW-0560">Oxidoreductase</keyword>
<protein>
    <submittedName>
        <fullName evidence="3">SDR family oxidoreductase</fullName>
    </submittedName>
</protein>
<comment type="caution">
    <text evidence="3">The sequence shown here is derived from an EMBL/GenBank/DDBJ whole genome shotgun (WGS) entry which is preliminary data.</text>
</comment>
<dbReference type="Pfam" id="PF13561">
    <property type="entry name" value="adh_short_C2"/>
    <property type="match status" value="1"/>
</dbReference>
<dbReference type="PRINTS" id="PR00081">
    <property type="entry name" value="GDHRDH"/>
</dbReference>
<reference evidence="3 4" key="1">
    <citation type="submission" date="2019-03" db="EMBL/GenBank/DDBJ databases">
        <title>Genomics of glacier-inhabiting Cryobacterium strains.</title>
        <authorList>
            <person name="Liu Q."/>
            <person name="Xin Y.-H."/>
        </authorList>
    </citation>
    <scope>NUCLEOTIDE SEQUENCE [LARGE SCALE GENOMIC DNA]</scope>
    <source>
        <strain evidence="3 4">RHLS22-1</strain>
    </source>
</reference>
<dbReference type="OrthoDB" id="9803333at2"/>
<dbReference type="SUPFAM" id="SSF51735">
    <property type="entry name" value="NAD(P)-binding Rossmann-fold domains"/>
    <property type="match status" value="1"/>
</dbReference>
<evidence type="ECO:0000256" key="1">
    <source>
        <dbReference type="ARBA" id="ARBA00006484"/>
    </source>
</evidence>
<dbReference type="Proteomes" id="UP000297907">
    <property type="component" value="Unassembled WGS sequence"/>
</dbReference>
<dbReference type="AlphaFoldDB" id="A0A4R8WCB1"/>
<evidence type="ECO:0000313" key="3">
    <source>
        <dbReference type="EMBL" id="TFC04736.1"/>
    </source>
</evidence>
<keyword evidence="4" id="KW-1185">Reference proteome</keyword>
<dbReference type="GO" id="GO:0016614">
    <property type="term" value="F:oxidoreductase activity, acting on CH-OH group of donors"/>
    <property type="evidence" value="ECO:0007669"/>
    <property type="project" value="UniProtKB-ARBA"/>
</dbReference>
<evidence type="ECO:0000313" key="4">
    <source>
        <dbReference type="Proteomes" id="UP000297907"/>
    </source>
</evidence>
<proteinExistence type="inferred from homology"/>
<accession>A0A4R8WCB1</accession>
<name>A0A4R8WCB1_9MICO</name>
<dbReference type="InterPro" id="IPR036291">
    <property type="entry name" value="NAD(P)-bd_dom_sf"/>
</dbReference>
<comment type="similarity">
    <text evidence="1">Belongs to the short-chain dehydrogenases/reductases (SDR) family.</text>
</comment>
<gene>
    <name evidence="3" type="ORF">E3O42_04330</name>
</gene>
<evidence type="ECO:0000256" key="2">
    <source>
        <dbReference type="ARBA" id="ARBA00023002"/>
    </source>
</evidence>